<dbReference type="EC" id="3.1.3.48" evidence="2"/>
<evidence type="ECO:0000256" key="1">
    <source>
        <dbReference type="ARBA" id="ARBA00011063"/>
    </source>
</evidence>
<dbReference type="PANTHER" id="PTHR11717:SF31">
    <property type="entry name" value="LOW MOLECULAR WEIGHT PROTEIN-TYROSINE-PHOSPHATASE ETP-RELATED"/>
    <property type="match status" value="1"/>
</dbReference>
<evidence type="ECO:0000256" key="5">
    <source>
        <dbReference type="ARBA" id="ARBA00051722"/>
    </source>
</evidence>
<sequence>MKQLKILVVCTGNICRSPLGEWLLKYYTHNNEIISAGIIALNNITADPYAIEIARRHNLDISGHHPQKITYELCNKCELILVMERKHINEICKIAPLTRGKILLFGHWSGKRNIPDPYRKSKETFEYIFKLLDEDAQNWARALTY</sequence>
<dbReference type="InterPro" id="IPR036196">
    <property type="entry name" value="Ptyr_pPase_sf"/>
</dbReference>
<dbReference type="Proteomes" id="UP000305202">
    <property type="component" value="Unassembled WGS sequence"/>
</dbReference>
<accession>A0ABY2SMZ4</accession>
<evidence type="ECO:0000256" key="4">
    <source>
        <dbReference type="ARBA" id="ARBA00022912"/>
    </source>
</evidence>
<protein>
    <recommendedName>
        <fullName evidence="2">protein-tyrosine-phosphatase</fullName>
        <ecNumber evidence="2">3.1.3.48</ecNumber>
    </recommendedName>
</protein>
<dbReference type="InterPro" id="IPR023485">
    <property type="entry name" value="Ptyr_pPase"/>
</dbReference>
<keyword evidence="4" id="KW-0904">Protein phosphatase</keyword>
<comment type="similarity">
    <text evidence="1">Belongs to the low molecular weight phosphotyrosine protein phosphatase family.</text>
</comment>
<name>A0ABY2SMZ4_9HYPH</name>
<dbReference type="PRINTS" id="PR00719">
    <property type="entry name" value="LMWPTPASE"/>
</dbReference>
<dbReference type="EMBL" id="SZPQ01000017">
    <property type="protein sequence ID" value="TKI05780.1"/>
    <property type="molecule type" value="Genomic_DNA"/>
</dbReference>
<evidence type="ECO:0000256" key="3">
    <source>
        <dbReference type="ARBA" id="ARBA00022801"/>
    </source>
</evidence>
<keyword evidence="3" id="KW-0378">Hydrolase</keyword>
<proteinExistence type="inferred from homology"/>
<feature type="domain" description="Phosphotyrosine protein phosphatase I" evidence="6">
    <location>
        <begin position="4"/>
        <end position="142"/>
    </location>
</feature>
<gene>
    <name evidence="7" type="ORF">FCN80_12640</name>
</gene>
<evidence type="ECO:0000313" key="7">
    <source>
        <dbReference type="EMBL" id="TKI05780.1"/>
    </source>
</evidence>
<dbReference type="Gene3D" id="3.40.50.2300">
    <property type="match status" value="1"/>
</dbReference>
<reference evidence="7 8" key="1">
    <citation type="submission" date="2019-04" db="EMBL/GenBank/DDBJ databases">
        <authorList>
            <person name="Li M."/>
            <person name="Gao C."/>
        </authorList>
    </citation>
    <scope>NUCLEOTIDE SEQUENCE [LARGE SCALE GENOMIC DNA]</scope>
    <source>
        <strain evidence="7 8">BGMRC 2031</strain>
    </source>
</reference>
<comment type="catalytic activity">
    <reaction evidence="5">
        <text>O-phospho-L-tyrosyl-[protein] + H2O = L-tyrosyl-[protein] + phosphate</text>
        <dbReference type="Rhea" id="RHEA:10684"/>
        <dbReference type="Rhea" id="RHEA-COMP:10136"/>
        <dbReference type="Rhea" id="RHEA-COMP:20101"/>
        <dbReference type="ChEBI" id="CHEBI:15377"/>
        <dbReference type="ChEBI" id="CHEBI:43474"/>
        <dbReference type="ChEBI" id="CHEBI:46858"/>
        <dbReference type="ChEBI" id="CHEBI:61978"/>
        <dbReference type="EC" id="3.1.3.48"/>
    </reaction>
</comment>
<keyword evidence="8" id="KW-1185">Reference proteome</keyword>
<dbReference type="RefSeq" id="WP_136990517.1">
    <property type="nucleotide sequence ID" value="NZ_SZPQ01000017.1"/>
</dbReference>
<evidence type="ECO:0000259" key="6">
    <source>
        <dbReference type="SMART" id="SM00226"/>
    </source>
</evidence>
<dbReference type="CDD" id="cd16343">
    <property type="entry name" value="LMWPTP"/>
    <property type="match status" value="1"/>
</dbReference>
<dbReference type="PANTHER" id="PTHR11717">
    <property type="entry name" value="LOW MOLECULAR WEIGHT PROTEIN TYROSINE PHOSPHATASE"/>
    <property type="match status" value="1"/>
</dbReference>
<dbReference type="InterPro" id="IPR050438">
    <property type="entry name" value="LMW_PTPase"/>
</dbReference>
<dbReference type="InterPro" id="IPR017867">
    <property type="entry name" value="Tyr_phospatase_low_mol_wt"/>
</dbReference>
<evidence type="ECO:0000256" key="2">
    <source>
        <dbReference type="ARBA" id="ARBA00013064"/>
    </source>
</evidence>
<comment type="caution">
    <text evidence="7">The sequence shown here is derived from an EMBL/GenBank/DDBJ whole genome shotgun (WGS) entry which is preliminary data.</text>
</comment>
<dbReference type="Pfam" id="PF01451">
    <property type="entry name" value="LMWPc"/>
    <property type="match status" value="1"/>
</dbReference>
<dbReference type="SMART" id="SM00226">
    <property type="entry name" value="LMWPc"/>
    <property type="match status" value="1"/>
</dbReference>
<dbReference type="SUPFAM" id="SSF52788">
    <property type="entry name" value="Phosphotyrosine protein phosphatases I"/>
    <property type="match status" value="1"/>
</dbReference>
<organism evidence="7 8">
    <name type="scientific">Martelella alba</name>
    <dbReference type="NCBI Taxonomy" id="2590451"/>
    <lineage>
        <taxon>Bacteria</taxon>
        <taxon>Pseudomonadati</taxon>
        <taxon>Pseudomonadota</taxon>
        <taxon>Alphaproteobacteria</taxon>
        <taxon>Hyphomicrobiales</taxon>
        <taxon>Aurantimonadaceae</taxon>
        <taxon>Martelella</taxon>
    </lineage>
</organism>
<evidence type="ECO:0000313" key="8">
    <source>
        <dbReference type="Proteomes" id="UP000305202"/>
    </source>
</evidence>